<sequence length="295" mass="30704">MRRMLLCATWAALDAKLTLMDGRGGSRGKCEPQYIPIGGGGGSGMSEAEIKLLVQNEVASLRDDLVGRMQTAASMATQPLEQALSETQAECRTLERLDEAIEILKRAPGIEEVDQRLAFSDAKLAAALARLDAATLAASKTASPPPETASPPPEGAAPSGLDAKRLERLEQAVADLTRDVAAATAAARTAASAANAVPASSSKPAASRPPPPPPVSGDAAAAALARAGELERAVVDVAEALEREARARMDADTAVDGRMLKLENATLGVAERHAKALETLITYTYPFQQRGVSMS</sequence>
<keyword evidence="4" id="KW-1185">Reference proteome</keyword>
<feature type="region of interest" description="Disordered" evidence="1">
    <location>
        <begin position="193"/>
        <end position="219"/>
    </location>
</feature>
<feature type="chain" id="PRO_5035268230" evidence="2">
    <location>
        <begin position="16"/>
        <end position="295"/>
    </location>
</feature>
<dbReference type="Proteomes" id="UP000789595">
    <property type="component" value="Unassembled WGS sequence"/>
</dbReference>
<reference evidence="3" key="1">
    <citation type="submission" date="2021-11" db="EMBL/GenBank/DDBJ databases">
        <authorList>
            <consortium name="Genoscope - CEA"/>
            <person name="William W."/>
        </authorList>
    </citation>
    <scope>NUCLEOTIDE SEQUENCE</scope>
</reference>
<feature type="region of interest" description="Disordered" evidence="1">
    <location>
        <begin position="138"/>
        <end position="160"/>
    </location>
</feature>
<name>A0A8J2SJA8_9STRA</name>
<feature type="compositionally biased region" description="Low complexity" evidence="1">
    <location>
        <begin position="193"/>
        <end position="206"/>
    </location>
</feature>
<gene>
    <name evidence="3" type="ORF">PECAL_2P21650</name>
</gene>
<evidence type="ECO:0000256" key="1">
    <source>
        <dbReference type="SAM" id="MobiDB-lite"/>
    </source>
</evidence>
<accession>A0A8J2SJA8</accession>
<evidence type="ECO:0000313" key="4">
    <source>
        <dbReference type="Proteomes" id="UP000789595"/>
    </source>
</evidence>
<comment type="caution">
    <text evidence="3">The sequence shown here is derived from an EMBL/GenBank/DDBJ whole genome shotgun (WGS) entry which is preliminary data.</text>
</comment>
<dbReference type="AlphaFoldDB" id="A0A8J2SJA8"/>
<dbReference type="EMBL" id="CAKKNE010000002">
    <property type="protein sequence ID" value="CAH0369059.1"/>
    <property type="molecule type" value="Genomic_DNA"/>
</dbReference>
<evidence type="ECO:0000313" key="3">
    <source>
        <dbReference type="EMBL" id="CAH0369059.1"/>
    </source>
</evidence>
<feature type="signal peptide" evidence="2">
    <location>
        <begin position="1"/>
        <end position="15"/>
    </location>
</feature>
<keyword evidence="2" id="KW-0732">Signal</keyword>
<organism evidence="3 4">
    <name type="scientific">Pelagomonas calceolata</name>
    <dbReference type="NCBI Taxonomy" id="35677"/>
    <lineage>
        <taxon>Eukaryota</taxon>
        <taxon>Sar</taxon>
        <taxon>Stramenopiles</taxon>
        <taxon>Ochrophyta</taxon>
        <taxon>Pelagophyceae</taxon>
        <taxon>Pelagomonadales</taxon>
        <taxon>Pelagomonadaceae</taxon>
        <taxon>Pelagomonas</taxon>
    </lineage>
</organism>
<proteinExistence type="predicted"/>
<feature type="compositionally biased region" description="Pro residues" evidence="1">
    <location>
        <begin position="143"/>
        <end position="155"/>
    </location>
</feature>
<protein>
    <submittedName>
        <fullName evidence="3">Uncharacterized protein</fullName>
    </submittedName>
</protein>
<evidence type="ECO:0000256" key="2">
    <source>
        <dbReference type="SAM" id="SignalP"/>
    </source>
</evidence>